<dbReference type="Gene3D" id="1.20.1250.20">
    <property type="entry name" value="MFS general substrate transporter like domains"/>
    <property type="match status" value="1"/>
</dbReference>
<keyword evidence="2" id="KW-0812">Transmembrane</keyword>
<dbReference type="InterPro" id="IPR011701">
    <property type="entry name" value="MFS"/>
</dbReference>
<keyword evidence="4" id="KW-1185">Reference proteome</keyword>
<dbReference type="PANTHER" id="PTHR23530">
    <property type="entry name" value="TRANSPORT PROTEIN-RELATED"/>
    <property type="match status" value="1"/>
</dbReference>
<dbReference type="Pfam" id="PF07690">
    <property type="entry name" value="MFS_1"/>
    <property type="match status" value="1"/>
</dbReference>
<comment type="caution">
    <text evidence="3">The sequence shown here is derived from an EMBL/GenBank/DDBJ whole genome shotgun (WGS) entry which is preliminary data.</text>
</comment>
<feature type="transmembrane region" description="Helical" evidence="2">
    <location>
        <begin position="7"/>
        <end position="31"/>
    </location>
</feature>
<feature type="transmembrane region" description="Helical" evidence="2">
    <location>
        <begin position="165"/>
        <end position="182"/>
    </location>
</feature>
<dbReference type="Proteomes" id="UP001565236">
    <property type="component" value="Unassembled WGS sequence"/>
</dbReference>
<proteinExistence type="predicted"/>
<comment type="subcellular location">
    <subcellularLocation>
        <location evidence="1">Cell membrane</location>
        <topology evidence="1">Multi-pass membrane protein</topology>
    </subcellularLocation>
</comment>
<dbReference type="InterPro" id="IPR036259">
    <property type="entry name" value="MFS_trans_sf"/>
</dbReference>
<sequence>MKQGKNIILYHTLSSLYALGLSLWAGTIYLYMHQAGYSYGQIDLFLALFWLVICLTEIPSGYLADRFGALKMTFYSALFRGSGLLLLASVRHDLIILVLSACLTALGDSLYSGTLTSWIVEQTKNQKLDQGKLFSNNYVLVSAVSFVGGYFGADLLGNIELKLPLISGAVILFLVGIIALFCKDRDRLADKNSPKKLPHFTFKGLLSERELLKTMVLFLPLTFITVGPYNQWQLYFQHGRKIKTGLILVGIDLCGILGASLFPKVAKLKLATEKLFLAHVLAIALSVCLLVFSSNYYLAVAFMWFHVVLCALAEILQTKILHEQIHNELRTTWISVNNTLEALVTTAALALNGFIADRFGLENAWLFLTLLGVSATFIWYGYQKKHA</sequence>
<feature type="transmembrane region" description="Helical" evidence="2">
    <location>
        <begin position="298"/>
        <end position="316"/>
    </location>
</feature>
<feature type="transmembrane region" description="Helical" evidence="2">
    <location>
        <begin position="37"/>
        <end position="56"/>
    </location>
</feature>
<dbReference type="PANTHER" id="PTHR23530:SF1">
    <property type="entry name" value="PERMEASE, MAJOR FACILITATOR SUPERFAMILY-RELATED"/>
    <property type="match status" value="1"/>
</dbReference>
<organism evidence="3 4">
    <name type="scientific">Ligilactobacillus faecis</name>
    <dbReference type="NCBI Taxonomy" id="762833"/>
    <lineage>
        <taxon>Bacteria</taxon>
        <taxon>Bacillati</taxon>
        <taxon>Bacillota</taxon>
        <taxon>Bacilli</taxon>
        <taxon>Lactobacillales</taxon>
        <taxon>Lactobacillaceae</taxon>
        <taxon>Ligilactobacillus</taxon>
    </lineage>
</organism>
<dbReference type="InterPro" id="IPR053160">
    <property type="entry name" value="MFS_DHA3_Transporter"/>
</dbReference>
<feature type="transmembrane region" description="Helical" evidence="2">
    <location>
        <begin position="362"/>
        <end position="382"/>
    </location>
</feature>
<gene>
    <name evidence="3" type="ORF">AALT52_03210</name>
</gene>
<feature type="transmembrane region" description="Helical" evidence="2">
    <location>
        <begin position="242"/>
        <end position="263"/>
    </location>
</feature>
<name>A0ABV4DR60_9LACO</name>
<evidence type="ECO:0000313" key="3">
    <source>
        <dbReference type="EMBL" id="MEY8661906.1"/>
    </source>
</evidence>
<keyword evidence="2" id="KW-1133">Transmembrane helix</keyword>
<keyword evidence="2" id="KW-0472">Membrane</keyword>
<feature type="transmembrane region" description="Helical" evidence="2">
    <location>
        <begin position="211"/>
        <end position="230"/>
    </location>
</feature>
<accession>A0ABV4DR60</accession>
<dbReference type="RefSeq" id="WP_369941112.1">
    <property type="nucleotide sequence ID" value="NZ_JBCLUF010000008.1"/>
</dbReference>
<reference evidence="3 4" key="1">
    <citation type="submission" date="2024-03" db="EMBL/GenBank/DDBJ databases">
        <title>Mouse gut bacterial collection (mGBC) of GemPharmatech.</title>
        <authorList>
            <person name="He Y."/>
            <person name="Dong L."/>
            <person name="Wu D."/>
            <person name="Gao X."/>
            <person name="Lin Z."/>
        </authorList>
    </citation>
    <scope>NUCLEOTIDE SEQUENCE [LARGE SCALE GENOMIC DNA]</scope>
    <source>
        <strain evidence="3 4">15-30</strain>
    </source>
</reference>
<evidence type="ECO:0000256" key="2">
    <source>
        <dbReference type="SAM" id="Phobius"/>
    </source>
</evidence>
<dbReference type="EMBL" id="JBCLUF010000008">
    <property type="protein sequence ID" value="MEY8661906.1"/>
    <property type="molecule type" value="Genomic_DNA"/>
</dbReference>
<feature type="transmembrane region" description="Helical" evidence="2">
    <location>
        <begin position="336"/>
        <end position="356"/>
    </location>
</feature>
<feature type="transmembrane region" description="Helical" evidence="2">
    <location>
        <begin position="275"/>
        <end position="292"/>
    </location>
</feature>
<feature type="transmembrane region" description="Helical" evidence="2">
    <location>
        <begin position="133"/>
        <end position="153"/>
    </location>
</feature>
<evidence type="ECO:0000256" key="1">
    <source>
        <dbReference type="ARBA" id="ARBA00004651"/>
    </source>
</evidence>
<protein>
    <submittedName>
        <fullName evidence="3">MFS transporter</fullName>
    </submittedName>
</protein>
<dbReference type="SUPFAM" id="SSF103473">
    <property type="entry name" value="MFS general substrate transporter"/>
    <property type="match status" value="1"/>
</dbReference>
<dbReference type="CDD" id="cd06174">
    <property type="entry name" value="MFS"/>
    <property type="match status" value="1"/>
</dbReference>
<evidence type="ECO:0000313" key="4">
    <source>
        <dbReference type="Proteomes" id="UP001565236"/>
    </source>
</evidence>